<organism evidence="1">
    <name type="scientific">hydrothermal vent metagenome</name>
    <dbReference type="NCBI Taxonomy" id="652676"/>
    <lineage>
        <taxon>unclassified sequences</taxon>
        <taxon>metagenomes</taxon>
        <taxon>ecological metagenomes</taxon>
    </lineage>
</organism>
<protein>
    <submittedName>
        <fullName evidence="1">Uncharacterized protein</fullName>
    </submittedName>
</protein>
<reference evidence="1" key="1">
    <citation type="submission" date="2018-06" db="EMBL/GenBank/DDBJ databases">
        <authorList>
            <person name="Zhirakovskaya E."/>
        </authorList>
    </citation>
    <scope>NUCLEOTIDE SEQUENCE</scope>
</reference>
<dbReference type="InterPro" id="IPR010982">
    <property type="entry name" value="Lambda_DNA-bd_dom_sf"/>
</dbReference>
<evidence type="ECO:0000313" key="1">
    <source>
        <dbReference type="EMBL" id="VAX25198.1"/>
    </source>
</evidence>
<dbReference type="EMBL" id="UOGE01000102">
    <property type="protein sequence ID" value="VAX25198.1"/>
    <property type="molecule type" value="Genomic_DNA"/>
</dbReference>
<sequence>MVSAKDTFKDRLRLLMKGDKPYTWARKVGIEKGLFQYYWQKGKIPTYDNLIKIQNYSGCSLDWLLTGKAVDVDQLDNLPMVRESQPVYGEMNIRRASSIDKVKTLYSSRKTKDISLLEGILEKILPKDGKTTARKKASRKKR</sequence>
<accession>A0A3B1CMK0</accession>
<gene>
    <name evidence="1" type="ORF">MNBD_NITROSPINAE02-2060</name>
</gene>
<dbReference type="Gene3D" id="1.10.260.40">
    <property type="entry name" value="lambda repressor-like DNA-binding domains"/>
    <property type="match status" value="1"/>
</dbReference>
<name>A0A3B1CMK0_9ZZZZ</name>
<dbReference type="GO" id="GO:0003677">
    <property type="term" value="F:DNA binding"/>
    <property type="evidence" value="ECO:0007669"/>
    <property type="project" value="InterPro"/>
</dbReference>
<dbReference type="AlphaFoldDB" id="A0A3B1CMK0"/>
<proteinExistence type="predicted"/>